<keyword evidence="1" id="KW-0472">Membrane</keyword>
<keyword evidence="3" id="KW-1185">Reference proteome</keyword>
<dbReference type="RefSeq" id="WP_189031354.1">
    <property type="nucleotide sequence ID" value="NZ_BMKR01000043.1"/>
</dbReference>
<dbReference type="Proteomes" id="UP000637643">
    <property type="component" value="Unassembled WGS sequence"/>
</dbReference>
<dbReference type="EMBL" id="BMKR01000043">
    <property type="protein sequence ID" value="GGG07346.1"/>
    <property type="molecule type" value="Genomic_DNA"/>
</dbReference>
<evidence type="ECO:0000313" key="3">
    <source>
        <dbReference type="Proteomes" id="UP000637643"/>
    </source>
</evidence>
<keyword evidence="1" id="KW-0812">Transmembrane</keyword>
<proteinExistence type="predicted"/>
<reference evidence="2" key="2">
    <citation type="submission" date="2020-09" db="EMBL/GenBank/DDBJ databases">
        <authorList>
            <person name="Sun Q."/>
            <person name="Zhou Y."/>
        </authorList>
    </citation>
    <scope>NUCLEOTIDE SEQUENCE</scope>
    <source>
        <strain evidence="2">CGMCC 1.16134</strain>
    </source>
</reference>
<dbReference type="AlphaFoldDB" id="A0A917D0P1"/>
<comment type="caution">
    <text evidence="2">The sequence shown here is derived from an EMBL/GenBank/DDBJ whole genome shotgun (WGS) entry which is preliminary data.</text>
</comment>
<reference evidence="2" key="1">
    <citation type="journal article" date="2014" name="Int. J. Syst. Evol. Microbiol.">
        <title>Complete genome sequence of Corynebacterium casei LMG S-19264T (=DSM 44701T), isolated from a smear-ripened cheese.</title>
        <authorList>
            <consortium name="US DOE Joint Genome Institute (JGI-PGF)"/>
            <person name="Walter F."/>
            <person name="Albersmeier A."/>
            <person name="Kalinowski J."/>
            <person name="Ruckert C."/>
        </authorList>
    </citation>
    <scope>NUCLEOTIDE SEQUENCE</scope>
    <source>
        <strain evidence="2">CGMCC 1.16134</strain>
    </source>
</reference>
<name>A0A917D0P1_9BACL</name>
<keyword evidence="1" id="KW-1133">Transmembrane helix</keyword>
<organism evidence="2 3">
    <name type="scientific">Paenibacillus albidus</name>
    <dbReference type="NCBI Taxonomy" id="2041023"/>
    <lineage>
        <taxon>Bacteria</taxon>
        <taxon>Bacillati</taxon>
        <taxon>Bacillota</taxon>
        <taxon>Bacilli</taxon>
        <taxon>Bacillales</taxon>
        <taxon>Paenibacillaceae</taxon>
        <taxon>Paenibacillus</taxon>
    </lineage>
</organism>
<protein>
    <submittedName>
        <fullName evidence="2">Uncharacterized protein</fullName>
    </submittedName>
</protein>
<feature type="transmembrane region" description="Helical" evidence="1">
    <location>
        <begin position="34"/>
        <end position="56"/>
    </location>
</feature>
<evidence type="ECO:0000256" key="1">
    <source>
        <dbReference type="SAM" id="Phobius"/>
    </source>
</evidence>
<evidence type="ECO:0000313" key="2">
    <source>
        <dbReference type="EMBL" id="GGG07346.1"/>
    </source>
</evidence>
<accession>A0A917D0P1</accession>
<sequence>MLKKLVMMPFSMSLDEQEKLRKFTLEENLFRGRLFARIIIGVECAMAAVGIAGSLLKVHESFRFSFYLINVYVHDSNKYRISLGNR</sequence>
<gene>
    <name evidence="2" type="ORF">GCM10010912_60020</name>
</gene>